<dbReference type="Gene3D" id="2.60.120.10">
    <property type="entry name" value="Jelly Rolls"/>
    <property type="match status" value="1"/>
</dbReference>
<organism evidence="1 2">
    <name type="scientific">Vibrio diazotrophicus</name>
    <dbReference type="NCBI Taxonomy" id="685"/>
    <lineage>
        <taxon>Bacteria</taxon>
        <taxon>Pseudomonadati</taxon>
        <taxon>Pseudomonadota</taxon>
        <taxon>Gammaproteobacteria</taxon>
        <taxon>Vibrionales</taxon>
        <taxon>Vibrionaceae</taxon>
        <taxon>Vibrio</taxon>
    </lineage>
</organism>
<name>A0A2J8I231_VIBDI</name>
<reference evidence="1 2" key="1">
    <citation type="submission" date="2018-01" db="EMBL/GenBank/DDBJ databases">
        <title>Draft genome sequences of six Vibrio diazotrophicus strains isolated from deep-sea sediments of the Baltic Sea.</title>
        <authorList>
            <person name="Castillo D."/>
            <person name="Vandieken V."/>
            <person name="Chiang O."/>
            <person name="Middelboe M."/>
        </authorList>
    </citation>
    <scope>NUCLEOTIDE SEQUENCE [LARGE SCALE GENOMIC DNA]</scope>
    <source>
        <strain evidence="1 2">60.27F</strain>
    </source>
</reference>
<dbReference type="InterPro" id="IPR018490">
    <property type="entry name" value="cNMP-bd_dom_sf"/>
</dbReference>
<dbReference type="AlphaFoldDB" id="A0A2J8I231"/>
<gene>
    <name evidence="1" type="ORF">C1N32_11710</name>
</gene>
<comment type="caution">
    <text evidence="1">The sequence shown here is derived from an EMBL/GenBank/DDBJ whole genome shotgun (WGS) entry which is preliminary data.</text>
</comment>
<dbReference type="SUPFAM" id="SSF51206">
    <property type="entry name" value="cAMP-binding domain-like"/>
    <property type="match status" value="1"/>
</dbReference>
<dbReference type="InterPro" id="IPR014710">
    <property type="entry name" value="RmlC-like_jellyroll"/>
</dbReference>
<protein>
    <submittedName>
        <fullName evidence="1">Crp/Fnr family transcriptional regulator</fullName>
    </submittedName>
</protein>
<evidence type="ECO:0000313" key="2">
    <source>
        <dbReference type="Proteomes" id="UP000236449"/>
    </source>
</evidence>
<accession>A0A2J8I231</accession>
<dbReference type="OrthoDB" id="9798104at2"/>
<evidence type="ECO:0000313" key="1">
    <source>
        <dbReference type="EMBL" id="PNI04544.1"/>
    </source>
</evidence>
<proteinExistence type="predicted"/>
<sequence length="190" mass="22077">MTPQEQAIYQEFILQMQDYGLNENETLELFEASSILELPTRHILVNQGEQPSHIYFVFEGVCHASYLTSQGDTLSKEFFWGQEWILDCEAITKLSPTPYLLETLSPVTLLCLPIEVIQHWRAILHPMYVKLLEAQLIHKENKERFSLLYTPEQRYQIIAQQFPDLIERLSDHHLAAYLGITPEELSDLSA</sequence>
<dbReference type="EMBL" id="POSK01000007">
    <property type="protein sequence ID" value="PNI04544.1"/>
    <property type="molecule type" value="Genomic_DNA"/>
</dbReference>
<dbReference type="Proteomes" id="UP000236449">
    <property type="component" value="Unassembled WGS sequence"/>
</dbReference>